<comment type="caution">
    <text evidence="3">The sequence shown here is derived from an EMBL/GenBank/DDBJ whole genome shotgun (WGS) entry which is preliminary data.</text>
</comment>
<dbReference type="GO" id="GO:0016491">
    <property type="term" value="F:oxidoreductase activity"/>
    <property type="evidence" value="ECO:0007669"/>
    <property type="project" value="UniProtKB-KW"/>
</dbReference>
<proteinExistence type="predicted"/>
<dbReference type="OrthoDB" id="9805337at2"/>
<dbReference type="SUPFAM" id="SSF54373">
    <property type="entry name" value="FAD-linked reductases, C-terminal domain"/>
    <property type="match status" value="1"/>
</dbReference>
<dbReference type="Pfam" id="PF01266">
    <property type="entry name" value="DAO"/>
    <property type="match status" value="1"/>
</dbReference>
<protein>
    <submittedName>
        <fullName evidence="3">FAD-binding oxidoreductase</fullName>
    </submittedName>
</protein>
<gene>
    <name evidence="3" type="ORF">CU100_26265</name>
</gene>
<evidence type="ECO:0000256" key="1">
    <source>
        <dbReference type="ARBA" id="ARBA00023002"/>
    </source>
</evidence>
<dbReference type="PROSITE" id="PS51257">
    <property type="entry name" value="PROKAR_LIPOPROTEIN"/>
    <property type="match status" value="1"/>
</dbReference>
<dbReference type="InterPro" id="IPR006076">
    <property type="entry name" value="FAD-dep_OxRdtase"/>
</dbReference>
<dbReference type="Gene3D" id="3.50.50.60">
    <property type="entry name" value="FAD/NAD(P)-binding domain"/>
    <property type="match status" value="2"/>
</dbReference>
<evidence type="ECO:0000259" key="2">
    <source>
        <dbReference type="Pfam" id="PF01266"/>
    </source>
</evidence>
<feature type="domain" description="FAD dependent oxidoreductase" evidence="2">
    <location>
        <begin position="16"/>
        <end position="403"/>
    </location>
</feature>
<keyword evidence="1" id="KW-0560">Oxidoreductase</keyword>
<accession>A0A2P7AKE6</accession>
<dbReference type="AlphaFoldDB" id="A0A2P7AKE6"/>
<evidence type="ECO:0000313" key="3">
    <source>
        <dbReference type="EMBL" id="PSH54681.1"/>
    </source>
</evidence>
<dbReference type="Proteomes" id="UP000241158">
    <property type="component" value="Unassembled WGS sequence"/>
</dbReference>
<dbReference type="Gene3D" id="3.30.9.10">
    <property type="entry name" value="D-Amino Acid Oxidase, subunit A, domain 2"/>
    <property type="match status" value="1"/>
</dbReference>
<keyword evidence="4" id="KW-1185">Reference proteome</keyword>
<dbReference type="PANTHER" id="PTHR13847:SF289">
    <property type="entry name" value="GLYCINE OXIDASE"/>
    <property type="match status" value="1"/>
</dbReference>
<name>A0A2P7AKE6_9HYPH</name>
<dbReference type="InterPro" id="IPR036188">
    <property type="entry name" value="FAD/NAD-bd_sf"/>
</dbReference>
<evidence type="ECO:0000313" key="4">
    <source>
        <dbReference type="Proteomes" id="UP000241158"/>
    </source>
</evidence>
<dbReference type="RefSeq" id="WP_106719585.1">
    <property type="nucleotide sequence ID" value="NZ_JACHXT010000003.1"/>
</dbReference>
<organism evidence="3 4">
    <name type="scientific">Phyllobacterium endophyticum</name>
    <dbReference type="NCBI Taxonomy" id="1149773"/>
    <lineage>
        <taxon>Bacteria</taxon>
        <taxon>Pseudomonadati</taxon>
        <taxon>Pseudomonadota</taxon>
        <taxon>Alphaproteobacteria</taxon>
        <taxon>Hyphomicrobiales</taxon>
        <taxon>Phyllobacteriaceae</taxon>
        <taxon>Phyllobacterium</taxon>
    </lineage>
</organism>
<sequence>MSKLIDSALVRTPPSIVIGAGIAGACAAAFLQRAGESVVVLDPLPGTGGASFGNAGIVSADTAVPIALPGMIWNVPKWLIDPLSPLSVRAAYLPQATPWLARWIRAGMMDRVEPISRAIRNLHREVWSVYRELLGDSFDDLLRPFGHVQLFEGTRESRTASIERLIRKRREIEAHDLTAAELREMFPGLSGERMRGIMIPGNGHTVNPSRLVLSIAEKARQAGVEFRAEKALKLIPESNGGWLVMTNCGTHVAKRVVVTAGAWSGELLEPLGIDLPLDTERGYHAMFKDPGMTVPFTILHKDWGMSISPTECGLCASGTVEIAGLRAPPNEARARVLVTKAKRLFPDLSTESRSFWIGFRPSFPDSLPVVGPSRKFGNLFFLFGHGHYGMTGGPTGAKLLAQLIVGRAPFIDPAPYSASRFGQ</sequence>
<dbReference type="SUPFAM" id="SSF51905">
    <property type="entry name" value="FAD/NAD(P)-binding domain"/>
    <property type="match status" value="1"/>
</dbReference>
<dbReference type="PANTHER" id="PTHR13847">
    <property type="entry name" value="SARCOSINE DEHYDROGENASE-RELATED"/>
    <property type="match status" value="1"/>
</dbReference>
<reference evidence="4" key="1">
    <citation type="submission" date="2017-11" db="EMBL/GenBank/DDBJ databases">
        <authorList>
            <person name="Kuznetsova I."/>
            <person name="Sazanova A."/>
            <person name="Chirak E."/>
            <person name="Safronova V."/>
            <person name="Willems A."/>
        </authorList>
    </citation>
    <scope>NUCLEOTIDE SEQUENCE [LARGE SCALE GENOMIC DNA]</scope>
    <source>
        <strain evidence="4">PEPV15</strain>
    </source>
</reference>
<dbReference type="GO" id="GO:0005737">
    <property type="term" value="C:cytoplasm"/>
    <property type="evidence" value="ECO:0007669"/>
    <property type="project" value="TreeGrafter"/>
</dbReference>
<dbReference type="EMBL" id="PGGN01000008">
    <property type="protein sequence ID" value="PSH54681.1"/>
    <property type="molecule type" value="Genomic_DNA"/>
</dbReference>